<dbReference type="GO" id="GO:0003824">
    <property type="term" value="F:catalytic activity"/>
    <property type="evidence" value="ECO:0007669"/>
    <property type="project" value="InterPro"/>
</dbReference>
<name>A0A2L2XGG1_9FIRM</name>
<evidence type="ECO:0000256" key="1">
    <source>
        <dbReference type="ARBA" id="ARBA00022691"/>
    </source>
</evidence>
<comment type="caution">
    <text evidence="7">The sequence shown here is derived from an EMBL/GenBank/DDBJ whole genome shotgun (WGS) entry which is preliminary data.</text>
</comment>
<dbReference type="CDD" id="cd01335">
    <property type="entry name" value="Radical_SAM"/>
    <property type="match status" value="1"/>
</dbReference>
<keyword evidence="8" id="KW-1185">Reference proteome</keyword>
<dbReference type="GO" id="GO:0051536">
    <property type="term" value="F:iron-sulfur cluster binding"/>
    <property type="evidence" value="ECO:0007669"/>
    <property type="project" value="UniProtKB-KW"/>
</dbReference>
<dbReference type="PANTHER" id="PTHR43306:SF1">
    <property type="entry name" value="7,8-DIHYDRO-6-HYDROXYMETHYLPTERIN DIMETHYLTRANSFERASE"/>
    <property type="match status" value="1"/>
</dbReference>
<dbReference type="Gene3D" id="3.20.20.70">
    <property type="entry name" value="Aldolase class I"/>
    <property type="match status" value="1"/>
</dbReference>
<keyword evidence="3" id="KW-0408">Iron</keyword>
<evidence type="ECO:0000313" key="7">
    <source>
        <dbReference type="EMBL" id="GBF35220.1"/>
    </source>
</evidence>
<dbReference type="SFLD" id="SFLDG01067">
    <property type="entry name" value="SPASM/twitch_domain_containing"/>
    <property type="match status" value="1"/>
</dbReference>
<keyword evidence="2" id="KW-0479">Metal-binding</keyword>
<gene>
    <name evidence="7" type="ORF">DCCM_4343</name>
</gene>
<evidence type="ECO:0000313" key="8">
    <source>
        <dbReference type="Proteomes" id="UP000239549"/>
    </source>
</evidence>
<dbReference type="AlphaFoldDB" id="A0A2L2XGG1"/>
<dbReference type="SFLD" id="SFLDS00029">
    <property type="entry name" value="Radical_SAM"/>
    <property type="match status" value="1"/>
</dbReference>
<organism evidence="7 8">
    <name type="scientific">Desulfocucumis palustris</name>
    <dbReference type="NCBI Taxonomy" id="1898651"/>
    <lineage>
        <taxon>Bacteria</taxon>
        <taxon>Bacillati</taxon>
        <taxon>Bacillota</taxon>
        <taxon>Clostridia</taxon>
        <taxon>Eubacteriales</taxon>
        <taxon>Desulfocucumaceae</taxon>
        <taxon>Desulfocucumis</taxon>
    </lineage>
</organism>
<feature type="region of interest" description="Disordered" evidence="5">
    <location>
        <begin position="76"/>
        <end position="111"/>
    </location>
</feature>
<proteinExistence type="predicted"/>
<evidence type="ECO:0000256" key="5">
    <source>
        <dbReference type="SAM" id="MobiDB-lite"/>
    </source>
</evidence>
<dbReference type="EMBL" id="BFAV01000157">
    <property type="protein sequence ID" value="GBF35220.1"/>
    <property type="molecule type" value="Genomic_DNA"/>
</dbReference>
<dbReference type="Pfam" id="PF23545">
    <property type="entry name" value="Zn_ribbon_HMPTM"/>
    <property type="match status" value="1"/>
</dbReference>
<evidence type="ECO:0000256" key="4">
    <source>
        <dbReference type="ARBA" id="ARBA00023014"/>
    </source>
</evidence>
<dbReference type="Proteomes" id="UP000239549">
    <property type="component" value="Unassembled WGS sequence"/>
</dbReference>
<sequence>MKINEAKIISVTESVCPVCLARIPAARAERDGNVYLEKSCPEHGDFSCVLWRGRPYYQSWSRPKIPSRPPVCLTEVRGHTSSGGMSPTDVREHTSCGGKSSADAGEHSTSGGMSPFDDYRGCPYDCGLCPDHRQHSCTVLLEVTGRCNLGCPICFAAAGDAPADPDIEQIEFWYRRILFAGGPYNIQLSGGEPTMRDDLPGIVALGIRLGFNFIQLNTNGLRLAADNGYLKELKAAGLKSVFLQFDGTREDIYLKLRGREILAEKIAAIEHCAAHNIGVVLVPTLVPGVNTGNIGEIIRFALEYAPAVRGVHFQPVSYFGRYTGIPSDQDRITIPEVIREMESQTGGLIDSGSFRPPGCENALCSFHGNFILMPGGKLRPWSGDSPGKCCPLPEKAEEGADKARSFVSRFWSSPGGEGVSPPKGDCGCKDAFDDFLERFRTHTFTVSGMAFQDAWNLDLERLKDCCIHVMSGDGRLIPFCAYNLTSAEGMPLYRR</sequence>
<dbReference type="SUPFAM" id="SSF102114">
    <property type="entry name" value="Radical SAM enzymes"/>
    <property type="match status" value="1"/>
</dbReference>
<evidence type="ECO:0000256" key="2">
    <source>
        <dbReference type="ARBA" id="ARBA00022723"/>
    </source>
</evidence>
<dbReference type="RefSeq" id="WP_231702800.1">
    <property type="nucleotide sequence ID" value="NZ_BFAV01000157.1"/>
</dbReference>
<dbReference type="NCBIfam" id="NF045646">
    <property type="entry name" value="rSAM_Se_TrsS"/>
    <property type="match status" value="1"/>
</dbReference>
<evidence type="ECO:0000256" key="3">
    <source>
        <dbReference type="ARBA" id="ARBA00023004"/>
    </source>
</evidence>
<dbReference type="SFLD" id="SFLDG01100">
    <property type="entry name" value="methyltransferase_(Class_D)"/>
    <property type="match status" value="1"/>
</dbReference>
<dbReference type="InterPro" id="IPR013785">
    <property type="entry name" value="Aldolase_TIM"/>
</dbReference>
<keyword evidence="4" id="KW-0411">Iron-sulfur</keyword>
<dbReference type="GO" id="GO:0046872">
    <property type="term" value="F:metal ion binding"/>
    <property type="evidence" value="ECO:0007669"/>
    <property type="project" value="UniProtKB-KW"/>
</dbReference>
<dbReference type="InterPro" id="IPR056488">
    <property type="entry name" value="Zn_ribbon_HMPTM"/>
</dbReference>
<reference evidence="8" key="1">
    <citation type="submission" date="2018-02" db="EMBL/GenBank/DDBJ databases">
        <title>Genome sequence of Desulfocucumis palustris strain NAW-5.</title>
        <authorList>
            <person name="Watanabe M."/>
            <person name="Kojima H."/>
            <person name="Fukui M."/>
        </authorList>
    </citation>
    <scope>NUCLEOTIDE SEQUENCE [LARGE SCALE GENOMIC DNA]</scope>
    <source>
        <strain evidence="8">NAW-5</strain>
    </source>
</reference>
<dbReference type="InterPro" id="IPR058240">
    <property type="entry name" value="rSAM_sf"/>
</dbReference>
<dbReference type="PANTHER" id="PTHR43306">
    <property type="entry name" value="7,8-DIHYDRO-6-HYDROXYMETHYLPTERIN DIMETHYLTRANSFERASE"/>
    <property type="match status" value="1"/>
</dbReference>
<keyword evidence="1" id="KW-0949">S-adenosyl-L-methionine</keyword>
<dbReference type="Pfam" id="PF04055">
    <property type="entry name" value="Radical_SAM"/>
    <property type="match status" value="1"/>
</dbReference>
<feature type="domain" description="Radical SAM core" evidence="6">
    <location>
        <begin position="131"/>
        <end position="348"/>
    </location>
</feature>
<accession>A0A2L2XGG1</accession>
<dbReference type="PROSITE" id="PS51918">
    <property type="entry name" value="RADICAL_SAM"/>
    <property type="match status" value="1"/>
</dbReference>
<dbReference type="InterPro" id="IPR007197">
    <property type="entry name" value="rSAM"/>
</dbReference>
<dbReference type="InterPro" id="IPR054698">
    <property type="entry name" value="rSAM_Se_TrsS"/>
</dbReference>
<evidence type="ECO:0000259" key="6">
    <source>
        <dbReference type="PROSITE" id="PS51918"/>
    </source>
</evidence>
<protein>
    <submittedName>
        <fullName evidence="7">Molybdenum cofactor biosynthesis protein MoaA</fullName>
    </submittedName>
</protein>
<dbReference type="InterPro" id="IPR034474">
    <property type="entry name" value="Methyltransferase_Class_D"/>
</dbReference>